<sequence>IEVLKDKIVLVPQWMIDALTSLITAEMFVLRYAPAVTEKWDMFNKSGKLSPELIDAIWTKEYKPDLHDNKEHILLLMEHLNIIARPRCFSEDGSEIKVENYFLAPLDRLIPVADLQGNVDVPCHFHDDSHVIRSQDVLKFWFQEEVTSAGPMPSAPISDKDRFMCIAYLLNDVGSKVLRQLYHDMVTPTCTLDQHLANNRSKINSLLKKKLLTASQMDIMFPPYGDPTNLTDYDITLLSALFNNIMPSLGHQEKNLIKSLRDNRNKLYGHTKSCKMNSSDFQTCWSDISSTLITLSQQCGDTKFKNDMSMKIQQTEVPDASYLSMIHTLYRRIERLDSNK</sequence>
<dbReference type="Pfam" id="PF18738">
    <property type="entry name" value="HEPN_DZIP3"/>
    <property type="match status" value="1"/>
</dbReference>
<dbReference type="Proteomes" id="UP001634394">
    <property type="component" value="Unassembled WGS sequence"/>
</dbReference>
<accession>A0ABD3WW10</accession>
<evidence type="ECO:0000313" key="3">
    <source>
        <dbReference type="Proteomes" id="UP001634394"/>
    </source>
</evidence>
<protein>
    <recommendedName>
        <fullName evidence="1">DZIP3-like HEPN domain-containing protein</fullName>
    </recommendedName>
</protein>
<keyword evidence="3" id="KW-1185">Reference proteome</keyword>
<organism evidence="2 3">
    <name type="scientific">Sinanodonta woodiana</name>
    <name type="common">Chinese pond mussel</name>
    <name type="synonym">Anodonta woodiana</name>
    <dbReference type="NCBI Taxonomy" id="1069815"/>
    <lineage>
        <taxon>Eukaryota</taxon>
        <taxon>Metazoa</taxon>
        <taxon>Spiralia</taxon>
        <taxon>Lophotrochozoa</taxon>
        <taxon>Mollusca</taxon>
        <taxon>Bivalvia</taxon>
        <taxon>Autobranchia</taxon>
        <taxon>Heteroconchia</taxon>
        <taxon>Palaeoheterodonta</taxon>
        <taxon>Unionida</taxon>
        <taxon>Unionoidea</taxon>
        <taxon>Unionidae</taxon>
        <taxon>Unioninae</taxon>
        <taxon>Sinanodonta</taxon>
    </lineage>
</organism>
<evidence type="ECO:0000313" key="2">
    <source>
        <dbReference type="EMBL" id="KAL3878164.1"/>
    </source>
</evidence>
<proteinExistence type="predicted"/>
<gene>
    <name evidence="2" type="ORF">ACJMK2_030533</name>
</gene>
<dbReference type="AlphaFoldDB" id="A0ABD3WW10"/>
<dbReference type="EMBL" id="JBJQND010000004">
    <property type="protein sequence ID" value="KAL3878164.1"/>
    <property type="molecule type" value="Genomic_DNA"/>
</dbReference>
<feature type="non-terminal residue" evidence="2">
    <location>
        <position position="1"/>
    </location>
</feature>
<reference evidence="2 3" key="1">
    <citation type="submission" date="2024-11" db="EMBL/GenBank/DDBJ databases">
        <title>Chromosome-level genome assembly of the freshwater bivalve Anodonta woodiana.</title>
        <authorList>
            <person name="Chen X."/>
        </authorList>
    </citation>
    <scope>NUCLEOTIDE SEQUENCE [LARGE SCALE GENOMIC DNA]</scope>
    <source>
        <strain evidence="2">MN2024</strain>
        <tissue evidence="2">Gills</tissue>
    </source>
</reference>
<comment type="caution">
    <text evidence="2">The sequence shown here is derived from an EMBL/GenBank/DDBJ whole genome shotgun (WGS) entry which is preliminary data.</text>
</comment>
<evidence type="ECO:0000259" key="1">
    <source>
        <dbReference type="Pfam" id="PF18738"/>
    </source>
</evidence>
<name>A0ABD3WW10_SINWO</name>
<feature type="domain" description="DZIP3-like HEPN" evidence="1">
    <location>
        <begin position="191"/>
        <end position="298"/>
    </location>
</feature>
<dbReference type="InterPro" id="IPR041249">
    <property type="entry name" value="HEPN_DZIP3"/>
</dbReference>